<evidence type="ECO:0000256" key="6">
    <source>
        <dbReference type="PROSITE-ProRule" id="PRU00117"/>
    </source>
</evidence>
<dbReference type="GO" id="GO:0005829">
    <property type="term" value="C:cytosol"/>
    <property type="evidence" value="ECO:0007669"/>
    <property type="project" value="TreeGrafter"/>
</dbReference>
<keyword evidence="4" id="KW-0805">Transcription regulation</keyword>
<evidence type="ECO:0000313" key="12">
    <source>
        <dbReference type="Proteomes" id="UP001055171"/>
    </source>
</evidence>
<dbReference type="Pfam" id="PF13184">
    <property type="entry name" value="KH_NusA_1st"/>
    <property type="match status" value="1"/>
</dbReference>
<evidence type="ECO:0000313" key="11">
    <source>
        <dbReference type="Proteomes" id="UP000199251"/>
    </source>
</evidence>
<dbReference type="Proteomes" id="UP000199251">
    <property type="component" value="Unassembled WGS sequence"/>
</dbReference>
<keyword evidence="12" id="KW-1185">Reference proteome</keyword>
<dbReference type="RefSeq" id="WP_061559558.1">
    <property type="nucleotide sequence ID" value="NZ_CP092424.2"/>
</dbReference>
<dbReference type="PANTHER" id="PTHR22648">
    <property type="entry name" value="TRANSCRIPTION TERMINATION FACTOR NUSA"/>
    <property type="match status" value="1"/>
</dbReference>
<keyword evidence="10" id="KW-0614">Plasmid</keyword>
<feature type="domain" description="Transcription factor NusA first KH" evidence="7">
    <location>
        <begin position="10"/>
        <end position="76"/>
    </location>
</feature>
<name>A0A0E4H2S1_MYCLN</name>
<gene>
    <name evidence="9" type="ORF">BN1232_06258</name>
    <name evidence="10" type="ORF">MJO58_28185</name>
</gene>
<organism evidence="9 11">
    <name type="scientific">Mycobacterium lentiflavum</name>
    <dbReference type="NCBI Taxonomy" id="141349"/>
    <lineage>
        <taxon>Bacteria</taxon>
        <taxon>Bacillati</taxon>
        <taxon>Actinomycetota</taxon>
        <taxon>Actinomycetes</taxon>
        <taxon>Mycobacteriales</taxon>
        <taxon>Mycobacteriaceae</taxon>
        <taxon>Mycobacterium</taxon>
        <taxon>Mycobacterium simiae complex</taxon>
    </lineage>
</organism>
<dbReference type="GO" id="GO:0003723">
    <property type="term" value="F:RNA binding"/>
    <property type="evidence" value="ECO:0007669"/>
    <property type="project" value="UniProtKB-UniRule"/>
</dbReference>
<dbReference type="EMBL" id="CP092424">
    <property type="protein sequence ID" value="ULP45445.1"/>
    <property type="molecule type" value="Genomic_DNA"/>
</dbReference>
<evidence type="ECO:0000313" key="10">
    <source>
        <dbReference type="EMBL" id="ULP45445.1"/>
    </source>
</evidence>
<reference evidence="9 11" key="1">
    <citation type="submission" date="2015-03" db="EMBL/GenBank/DDBJ databases">
        <authorList>
            <person name="Urmite Genomes"/>
        </authorList>
    </citation>
    <scope>NUCLEOTIDE SEQUENCE [LARGE SCALE GENOMIC DNA]</scope>
    <source>
        <strain evidence="9 11">CSUR P1491</strain>
    </source>
</reference>
<dbReference type="SUPFAM" id="SSF54814">
    <property type="entry name" value="Prokaryotic type KH domain (KH-domain type II)"/>
    <property type="match status" value="2"/>
</dbReference>
<sequence>MITCPLQAALSDRVPEIARRLVEVVAIARDPGLRSKVAVRARIPGINPVGVCIGRGGLRIADVEKRLHGERVSIIAHDSDPVTYVTNALGLTGATAEVASAEQHRIRVYVDTADYRLAVGKAGNNIQLARQLTGWSIEICTTNGGTRPAPTGRPTQRLALIQ</sequence>
<keyword evidence="5" id="KW-0804">Transcription</keyword>
<proteinExistence type="predicted"/>
<dbReference type="PANTHER" id="PTHR22648:SF0">
    <property type="entry name" value="TRANSCRIPTION TERMINATION_ANTITERMINATION PROTEIN NUSA"/>
    <property type="match status" value="1"/>
</dbReference>
<dbReference type="EMBL" id="CTEE01000003">
    <property type="protein sequence ID" value="CQD24554.1"/>
    <property type="molecule type" value="Genomic_DNA"/>
</dbReference>
<reference evidence="10" key="2">
    <citation type="submission" date="2022-08" db="EMBL/GenBank/DDBJ databases">
        <title>Complete genome sequence of 14 non-tuberculosis mycobacteria type-strains.</title>
        <authorList>
            <person name="Igarashi Y."/>
            <person name="Osugi A."/>
            <person name="Mitarai S."/>
        </authorList>
    </citation>
    <scope>NUCLEOTIDE SEQUENCE</scope>
    <source>
        <strain evidence="10">ATCC 51985</strain>
        <plasmid evidence="10">unnamed1</plasmid>
    </source>
</reference>
<dbReference type="OrthoDB" id="9807233at2"/>
<evidence type="ECO:0000256" key="1">
    <source>
        <dbReference type="ARBA" id="ARBA00022472"/>
    </source>
</evidence>
<evidence type="ECO:0000256" key="2">
    <source>
        <dbReference type="ARBA" id="ARBA00022490"/>
    </source>
</evidence>
<dbReference type="InterPro" id="IPR015946">
    <property type="entry name" value="KH_dom-like_a/b"/>
</dbReference>
<keyword evidence="3 6" id="KW-0694">RNA-binding</keyword>
<protein>
    <submittedName>
        <fullName evidence="9 10">Nucleic acid-binding protein</fullName>
    </submittedName>
</protein>
<evidence type="ECO:0000256" key="5">
    <source>
        <dbReference type="ARBA" id="ARBA00023163"/>
    </source>
</evidence>
<dbReference type="Gene3D" id="3.30.300.20">
    <property type="match status" value="2"/>
</dbReference>
<dbReference type="GO" id="GO:0031564">
    <property type="term" value="P:transcription antitermination"/>
    <property type="evidence" value="ECO:0007669"/>
    <property type="project" value="InterPro"/>
</dbReference>
<dbReference type="InterPro" id="IPR025249">
    <property type="entry name" value="TF_NusA_KH_1st"/>
</dbReference>
<dbReference type="InterPro" id="IPR009019">
    <property type="entry name" value="KH_sf_prok-type"/>
</dbReference>
<keyword evidence="2" id="KW-0963">Cytoplasm</keyword>
<feature type="domain" description="NusA-like second KH" evidence="8">
    <location>
        <begin position="82"/>
        <end position="142"/>
    </location>
</feature>
<dbReference type="Pfam" id="PF26594">
    <property type="entry name" value="KH_NusA_2nd"/>
    <property type="match status" value="1"/>
</dbReference>
<dbReference type="AlphaFoldDB" id="A0A0E4H2S1"/>
<evidence type="ECO:0000259" key="8">
    <source>
        <dbReference type="Pfam" id="PF26594"/>
    </source>
</evidence>
<geneLocation type="plasmid" evidence="10 12">
    <name>unnamed1</name>
</geneLocation>
<evidence type="ECO:0000256" key="4">
    <source>
        <dbReference type="ARBA" id="ARBA00023015"/>
    </source>
</evidence>
<dbReference type="GO" id="GO:0006353">
    <property type="term" value="P:DNA-templated transcription termination"/>
    <property type="evidence" value="ECO:0007669"/>
    <property type="project" value="UniProtKB-KW"/>
</dbReference>
<evidence type="ECO:0000256" key="3">
    <source>
        <dbReference type="ARBA" id="ARBA00022884"/>
    </source>
</evidence>
<dbReference type="InterPro" id="IPR058582">
    <property type="entry name" value="KH_NusA_2nd"/>
</dbReference>
<evidence type="ECO:0000313" key="9">
    <source>
        <dbReference type="EMBL" id="CQD24554.1"/>
    </source>
</evidence>
<keyword evidence="1" id="KW-0806">Transcription termination</keyword>
<dbReference type="STRING" id="141349.BN1232_06258"/>
<dbReference type="Proteomes" id="UP001055171">
    <property type="component" value="Plasmid unnamed1"/>
</dbReference>
<dbReference type="InterPro" id="IPR030842">
    <property type="entry name" value="TF_NusA_bacterial"/>
</dbReference>
<accession>A0A0E4H2S1</accession>
<evidence type="ECO:0000259" key="7">
    <source>
        <dbReference type="Pfam" id="PF13184"/>
    </source>
</evidence>
<dbReference type="PROSITE" id="PS50084">
    <property type="entry name" value="KH_TYPE_1"/>
    <property type="match status" value="1"/>
</dbReference>